<evidence type="ECO:0000313" key="4">
    <source>
        <dbReference type="Proteomes" id="UP000054805"/>
    </source>
</evidence>
<dbReference type="EMBL" id="JYDS01000069">
    <property type="protein sequence ID" value="KRZ27559.1"/>
    <property type="molecule type" value="Genomic_DNA"/>
</dbReference>
<accession>A0A0V1EGW7</accession>
<evidence type="ECO:0000313" key="1">
    <source>
        <dbReference type="EMBL" id="KRY73070.1"/>
    </source>
</evidence>
<sequence length="42" mass="4654">MAKQFSTHHQACNGGMSLICEIENEPSLIKLIDARVGLERVN</sequence>
<comment type="caution">
    <text evidence="1">The sequence shown here is derived from an EMBL/GenBank/DDBJ whole genome shotgun (WGS) entry which is preliminary data.</text>
</comment>
<protein>
    <submittedName>
        <fullName evidence="1">Uncharacterized protein</fullName>
    </submittedName>
</protein>
<dbReference type="OrthoDB" id="10269703at2759"/>
<dbReference type="AlphaFoldDB" id="A0A0V1EGW7"/>
<keyword evidence="4" id="KW-1185">Reference proteome</keyword>
<proteinExistence type="predicted"/>
<reference evidence="3 4" key="1">
    <citation type="submission" date="2015-01" db="EMBL/GenBank/DDBJ databases">
        <title>Evolution of Trichinella species and genotypes.</title>
        <authorList>
            <person name="Korhonen P.K."/>
            <person name="Edoardo P."/>
            <person name="Giuseppe L.R."/>
            <person name="Gasser R.B."/>
        </authorList>
    </citation>
    <scope>NUCLEOTIDE SEQUENCE [LARGE SCALE GENOMIC DNA]</scope>
    <source>
        <strain evidence="1">ISS13</strain>
        <strain evidence="2">ISS588</strain>
    </source>
</reference>
<dbReference type="EMBL" id="JYDR01000038">
    <property type="protein sequence ID" value="KRY73070.1"/>
    <property type="molecule type" value="Genomic_DNA"/>
</dbReference>
<name>A0A0V1EGW7_TRIPS</name>
<organism evidence="1 3">
    <name type="scientific">Trichinella pseudospiralis</name>
    <name type="common">Parasitic roundworm</name>
    <dbReference type="NCBI Taxonomy" id="6337"/>
    <lineage>
        <taxon>Eukaryota</taxon>
        <taxon>Metazoa</taxon>
        <taxon>Ecdysozoa</taxon>
        <taxon>Nematoda</taxon>
        <taxon>Enoplea</taxon>
        <taxon>Dorylaimia</taxon>
        <taxon>Trichinellida</taxon>
        <taxon>Trichinellidae</taxon>
        <taxon>Trichinella</taxon>
    </lineage>
</organism>
<dbReference type="Proteomes" id="UP000054632">
    <property type="component" value="Unassembled WGS sequence"/>
</dbReference>
<gene>
    <name evidence="1" type="ORF">T4A_11204</name>
    <name evidence="2" type="ORF">T4B_1821</name>
</gene>
<evidence type="ECO:0000313" key="3">
    <source>
        <dbReference type="Proteomes" id="UP000054632"/>
    </source>
</evidence>
<evidence type="ECO:0000313" key="2">
    <source>
        <dbReference type="EMBL" id="KRZ27559.1"/>
    </source>
</evidence>
<dbReference type="Proteomes" id="UP000054805">
    <property type="component" value="Unassembled WGS sequence"/>
</dbReference>